<accession>A0A5C1HV90</accession>
<dbReference type="OrthoDB" id="797384at2"/>
<name>A0A5C1HV90_9SPHI</name>
<gene>
    <name evidence="2" type="ORF">DEO27_006935</name>
</gene>
<keyword evidence="1" id="KW-0472">Membrane</keyword>
<dbReference type="RefSeq" id="WP_112571804.1">
    <property type="nucleotide sequence ID" value="NZ_CP043450.1"/>
</dbReference>
<sequence length="173" mass="20023">MPGPKGLKKPLFYFEPLSTWDLVTVWGYGVVTVIFIFYNFCDVGPNKVVSLIFYTVPLQLFNYFLNYVSLRNLKTFLIWCGFGAVHICLFFLLKNNTVYNGARGVLLNTTILLFLYQGLRIASRKIQGQELGMPTKQYKDLFDNRDITVWDFIFFAIYFGSFGYLSVFAMSKV</sequence>
<feature type="transmembrane region" description="Helical" evidence="1">
    <location>
        <begin position="105"/>
        <end position="123"/>
    </location>
</feature>
<evidence type="ECO:0000256" key="1">
    <source>
        <dbReference type="SAM" id="Phobius"/>
    </source>
</evidence>
<dbReference type="Proteomes" id="UP000251402">
    <property type="component" value="Chromosome"/>
</dbReference>
<feature type="transmembrane region" description="Helical" evidence="1">
    <location>
        <begin position="76"/>
        <end position="93"/>
    </location>
</feature>
<evidence type="ECO:0000313" key="2">
    <source>
        <dbReference type="EMBL" id="QEM09767.1"/>
    </source>
</evidence>
<protein>
    <submittedName>
        <fullName evidence="2">Uncharacterized protein</fullName>
    </submittedName>
</protein>
<dbReference type="EMBL" id="CP043450">
    <property type="protein sequence ID" value="QEM09767.1"/>
    <property type="molecule type" value="Genomic_DNA"/>
</dbReference>
<dbReference type="AlphaFoldDB" id="A0A5C1HV90"/>
<keyword evidence="1" id="KW-1133">Transmembrane helix</keyword>
<reference evidence="2" key="1">
    <citation type="submission" date="2019-08" db="EMBL/GenBank/DDBJ databases">
        <title>Comparative genome analysis confer to the adaptation heavy metal polluted environment.</title>
        <authorList>
            <person name="Li Y."/>
        </authorList>
    </citation>
    <scope>NUCLEOTIDE SEQUENCE [LARGE SCALE GENOMIC DNA]</scope>
    <source>
        <strain evidence="2">P1</strain>
    </source>
</reference>
<keyword evidence="1" id="KW-0812">Transmembrane</keyword>
<feature type="transmembrane region" description="Helical" evidence="1">
    <location>
        <begin position="48"/>
        <end position="70"/>
    </location>
</feature>
<proteinExistence type="predicted"/>
<keyword evidence="3" id="KW-1185">Reference proteome</keyword>
<feature type="transmembrane region" description="Helical" evidence="1">
    <location>
        <begin position="147"/>
        <end position="170"/>
    </location>
</feature>
<organism evidence="2 3">
    <name type="scientific">Mucilaginibacter rubeus</name>
    <dbReference type="NCBI Taxonomy" id="2027860"/>
    <lineage>
        <taxon>Bacteria</taxon>
        <taxon>Pseudomonadati</taxon>
        <taxon>Bacteroidota</taxon>
        <taxon>Sphingobacteriia</taxon>
        <taxon>Sphingobacteriales</taxon>
        <taxon>Sphingobacteriaceae</taxon>
        <taxon>Mucilaginibacter</taxon>
    </lineage>
</organism>
<dbReference type="KEGG" id="mrub:DEO27_006935"/>
<evidence type="ECO:0000313" key="3">
    <source>
        <dbReference type="Proteomes" id="UP000251402"/>
    </source>
</evidence>
<feature type="transmembrane region" description="Helical" evidence="1">
    <location>
        <begin position="20"/>
        <end position="41"/>
    </location>
</feature>